<dbReference type="AlphaFoldDB" id="A0A0S2FA74"/>
<keyword evidence="2" id="KW-1185">Reference proteome</keyword>
<dbReference type="Proteomes" id="UP000060787">
    <property type="component" value="Chromosome"/>
</dbReference>
<proteinExistence type="predicted"/>
<organism evidence="1 2">
    <name type="scientific">Lysobacter antibioticus</name>
    <dbReference type="NCBI Taxonomy" id="84531"/>
    <lineage>
        <taxon>Bacteria</taxon>
        <taxon>Pseudomonadati</taxon>
        <taxon>Pseudomonadota</taxon>
        <taxon>Gammaproteobacteria</taxon>
        <taxon>Lysobacterales</taxon>
        <taxon>Lysobacteraceae</taxon>
        <taxon>Lysobacter</taxon>
    </lineage>
</organism>
<gene>
    <name evidence="1" type="ORF">LA76x_2271</name>
</gene>
<protein>
    <submittedName>
        <fullName evidence="1">Uncharacterized protein</fullName>
    </submittedName>
</protein>
<name>A0A0S2FA74_LYSAN</name>
<dbReference type="KEGG" id="lab:LA76x_2271"/>
<dbReference type="RefSeq" id="WP_237051768.1">
    <property type="nucleotide sequence ID" value="NZ_CP011129.1"/>
</dbReference>
<dbReference type="EMBL" id="CP011129">
    <property type="protein sequence ID" value="ALN80404.1"/>
    <property type="molecule type" value="Genomic_DNA"/>
</dbReference>
<accession>A0A0S2FA74</accession>
<evidence type="ECO:0000313" key="2">
    <source>
        <dbReference type="Proteomes" id="UP000060787"/>
    </source>
</evidence>
<reference evidence="1 2" key="1">
    <citation type="journal article" date="2015" name="BMC Genomics">
        <title>Comparative genomics and metabolic profiling of the genus Lysobacter.</title>
        <authorList>
            <person name="de Bruijn I."/>
            <person name="Cheng X."/>
            <person name="de Jager V."/>
            <person name="Exposito R.G."/>
            <person name="Watrous J."/>
            <person name="Patel N."/>
            <person name="Postma J."/>
            <person name="Dorrestein P.C."/>
            <person name="Kobayashi D."/>
            <person name="Raaijmakers J.M."/>
        </authorList>
    </citation>
    <scope>NUCLEOTIDE SEQUENCE [LARGE SCALE GENOMIC DNA]</scope>
    <source>
        <strain evidence="1 2">76</strain>
    </source>
</reference>
<evidence type="ECO:0000313" key="1">
    <source>
        <dbReference type="EMBL" id="ALN80404.1"/>
    </source>
</evidence>
<sequence length="119" mass="13138">MDRTTPPVPQRLRDMLADYPELIEALADALNAAAANPRGNPPYEMAVWALEDMLSRFVSDARDELEAAEAGGDPQAIQRADDKLNLMFRARSPSLGLGDLNELQTLSESVKRLQEKEAD</sequence>
<dbReference type="PATRIC" id="fig|84531.8.peg.2282"/>